<dbReference type="RefSeq" id="XP_033421027.1">
    <property type="nucleotide sequence ID" value="XM_033576363.1"/>
</dbReference>
<dbReference type="EMBL" id="QUQM01000009">
    <property type="protein sequence ID" value="KAA8641665.1"/>
    <property type="molecule type" value="Genomic_DNA"/>
</dbReference>
<comment type="caution">
    <text evidence="2">The sequence shown here is derived from an EMBL/GenBank/DDBJ whole genome shotgun (WGS) entry which is preliminary data.</text>
</comment>
<dbReference type="VEuPathDB" id="FungiDB:EYZ11_013510"/>
<gene>
    <name evidence="1" type="ORF">ATNIH1004_011801</name>
    <name evidence="2" type="ORF">EYZ11_013510</name>
</gene>
<evidence type="ECO:0000313" key="2">
    <source>
        <dbReference type="EMBL" id="THC87043.1"/>
    </source>
</evidence>
<accession>A0A4S3IXK9</accession>
<evidence type="ECO:0000313" key="3">
    <source>
        <dbReference type="Proteomes" id="UP000308092"/>
    </source>
</evidence>
<reference evidence="1 4" key="2">
    <citation type="submission" date="2019-08" db="EMBL/GenBank/DDBJ databases">
        <title>The genome sequence of a newly discovered highly antifungal drug resistant Aspergillus species, Aspergillus tanneri NIH 1004.</title>
        <authorList>
            <person name="Mounaud S."/>
            <person name="Singh I."/>
            <person name="Joardar V."/>
            <person name="Pakala S."/>
            <person name="Pakala S."/>
            <person name="Venepally P."/>
            <person name="Chung J.K."/>
            <person name="Losada L."/>
            <person name="Nierman W.C."/>
        </authorList>
    </citation>
    <scope>NUCLEOTIDE SEQUENCE [LARGE SCALE GENOMIC DNA]</scope>
    <source>
        <strain evidence="1 4">NIH1004</strain>
    </source>
</reference>
<keyword evidence="3" id="KW-1185">Reference proteome</keyword>
<evidence type="ECO:0000313" key="1">
    <source>
        <dbReference type="EMBL" id="KAA8641665.1"/>
    </source>
</evidence>
<name>A0A4S3IXK9_9EURO</name>
<dbReference type="GeneID" id="54334502"/>
<protein>
    <submittedName>
        <fullName evidence="2">Uncharacterized protein</fullName>
    </submittedName>
</protein>
<evidence type="ECO:0000313" key="4">
    <source>
        <dbReference type="Proteomes" id="UP000324241"/>
    </source>
</evidence>
<organism evidence="2 3">
    <name type="scientific">Aspergillus tanneri</name>
    <dbReference type="NCBI Taxonomy" id="1220188"/>
    <lineage>
        <taxon>Eukaryota</taxon>
        <taxon>Fungi</taxon>
        <taxon>Dikarya</taxon>
        <taxon>Ascomycota</taxon>
        <taxon>Pezizomycotina</taxon>
        <taxon>Eurotiomycetes</taxon>
        <taxon>Eurotiomycetidae</taxon>
        <taxon>Eurotiales</taxon>
        <taxon>Aspergillaceae</taxon>
        <taxon>Aspergillus</taxon>
        <taxon>Aspergillus subgen. Circumdati</taxon>
    </lineage>
</organism>
<sequence>MTDNITYLINAIPNLAPEIADFLACRLSWGVTYQINQHFFRSINLQLSKELLENTDPSKFLTGIGIRLAISPLAFTVSFPDTYRILEALHKTIRGVDVYEPCAIAVLRELALHVMEQPSQASKESTEFVKTWLEKLDIPPHICMATQYIWKYGERRISGASHEVAFGLVLPRKVQAD</sequence>
<dbReference type="OrthoDB" id="10498306at2759"/>
<dbReference type="Proteomes" id="UP000308092">
    <property type="component" value="Unassembled WGS sequence"/>
</dbReference>
<dbReference type="EMBL" id="SOSA01001568">
    <property type="protein sequence ID" value="THC87043.1"/>
    <property type="molecule type" value="Genomic_DNA"/>
</dbReference>
<proteinExistence type="predicted"/>
<dbReference type="Proteomes" id="UP000324241">
    <property type="component" value="Unassembled WGS sequence"/>
</dbReference>
<reference evidence="2 3" key="1">
    <citation type="submission" date="2019-03" db="EMBL/GenBank/DDBJ databases">
        <title>The genome sequence of a newly discovered highly antifungal drug resistant Aspergillus species, Aspergillus tanneri NIH 1004.</title>
        <authorList>
            <person name="Mounaud S."/>
            <person name="Singh I."/>
            <person name="Joardar V."/>
            <person name="Pakala S."/>
            <person name="Pakala S."/>
            <person name="Venepally P."/>
            <person name="Hoover J."/>
            <person name="Nierman W."/>
            <person name="Chung J."/>
            <person name="Losada L."/>
        </authorList>
    </citation>
    <scope>NUCLEOTIDE SEQUENCE [LARGE SCALE GENOMIC DNA]</scope>
    <source>
        <strain evidence="2 3">NIH1004</strain>
    </source>
</reference>
<dbReference type="AlphaFoldDB" id="A0A4S3IXK9"/>